<comment type="caution">
    <text evidence="1">The sequence shown here is derived from an EMBL/GenBank/DDBJ whole genome shotgun (WGS) entry which is preliminary data.</text>
</comment>
<reference evidence="1 2" key="1">
    <citation type="journal article" date="2023" name="bioRxiv">
        <title>High-quality genome assemblies of four members of thePodospora anserinaspecies complex.</title>
        <authorList>
            <person name="Ament-Velasquez S.L."/>
            <person name="Vogan A.A."/>
            <person name="Wallerman O."/>
            <person name="Hartmann F."/>
            <person name="Gautier V."/>
            <person name="Silar P."/>
            <person name="Giraud T."/>
            <person name="Johannesson H."/>
        </authorList>
    </citation>
    <scope>NUCLEOTIDE SEQUENCE [LARGE SCALE GENOMIC DNA]</scope>
    <source>
        <strain evidence="1 2">CBS 112042</strain>
    </source>
</reference>
<dbReference type="EMBL" id="JAFFGZ010000002">
    <property type="protein sequence ID" value="KAK4646979.1"/>
    <property type="molecule type" value="Genomic_DNA"/>
</dbReference>
<name>A0ABR0FV33_9PEZI</name>
<sequence length="218" mass="24586">MSRIMEDPDVTVNVHAAKGGMDWVAGSLKAPNVRYYPQLDLEEGRSLELDDEPYAVIGHHLSSRKAFVRVHGRLKQAPNSIPEVASEPGADDDEDLNARQESILDCSSTISTPTIPAERSLHQRNLCNFGCCGSCSSPAPLFTWNFEVTLRLMWSNRWCLIRYSFRPETTTHAIHKIRLWSLTYDGRFVGRSSTGWFFLHLAGSAQSHHEGLSVRIFR</sequence>
<evidence type="ECO:0000313" key="2">
    <source>
        <dbReference type="Proteomes" id="UP001322138"/>
    </source>
</evidence>
<evidence type="ECO:0000313" key="1">
    <source>
        <dbReference type="EMBL" id="KAK4646979.1"/>
    </source>
</evidence>
<keyword evidence="2" id="KW-1185">Reference proteome</keyword>
<dbReference type="Proteomes" id="UP001322138">
    <property type="component" value="Unassembled WGS sequence"/>
</dbReference>
<dbReference type="GeneID" id="87891224"/>
<gene>
    <name evidence="1" type="ORF">QC761_0024560</name>
</gene>
<proteinExistence type="predicted"/>
<protein>
    <submittedName>
        <fullName evidence="1">Uncharacterized protein</fullName>
    </submittedName>
</protein>
<organism evidence="1 2">
    <name type="scientific">Podospora bellae-mahoneyi</name>
    <dbReference type="NCBI Taxonomy" id="2093777"/>
    <lineage>
        <taxon>Eukaryota</taxon>
        <taxon>Fungi</taxon>
        <taxon>Dikarya</taxon>
        <taxon>Ascomycota</taxon>
        <taxon>Pezizomycotina</taxon>
        <taxon>Sordariomycetes</taxon>
        <taxon>Sordariomycetidae</taxon>
        <taxon>Sordariales</taxon>
        <taxon>Podosporaceae</taxon>
        <taxon>Podospora</taxon>
    </lineage>
</organism>
<dbReference type="RefSeq" id="XP_062735955.1">
    <property type="nucleotide sequence ID" value="XM_062872124.1"/>
</dbReference>
<accession>A0ABR0FV33</accession>